<dbReference type="Proteomes" id="UP000070412">
    <property type="component" value="Unassembled WGS sequence"/>
</dbReference>
<organism evidence="3">
    <name type="scientific">Sarcoptes scabiei</name>
    <name type="common">Itch mite</name>
    <name type="synonym">Acarus scabiei</name>
    <dbReference type="NCBI Taxonomy" id="52283"/>
    <lineage>
        <taxon>Eukaryota</taxon>
        <taxon>Metazoa</taxon>
        <taxon>Ecdysozoa</taxon>
        <taxon>Arthropoda</taxon>
        <taxon>Chelicerata</taxon>
        <taxon>Arachnida</taxon>
        <taxon>Acari</taxon>
        <taxon>Acariformes</taxon>
        <taxon>Sarcoptiformes</taxon>
        <taxon>Astigmata</taxon>
        <taxon>Psoroptidia</taxon>
        <taxon>Sarcoptoidea</taxon>
        <taxon>Sarcoptidae</taxon>
        <taxon>Sarcoptinae</taxon>
        <taxon>Sarcoptes</taxon>
    </lineage>
</organism>
<reference evidence="4" key="3">
    <citation type="submission" date="2022-06" db="UniProtKB">
        <authorList>
            <consortium name="EnsemblMetazoa"/>
        </authorList>
    </citation>
    <scope>IDENTIFICATION</scope>
</reference>
<accession>A0A834R9G8</accession>
<evidence type="ECO:0000313" key="4">
    <source>
        <dbReference type="EnsemblMetazoa" id="KAF7492305.1"/>
    </source>
</evidence>
<dbReference type="EMBL" id="WVUK01000056">
    <property type="protein sequence ID" value="KAF7492305.1"/>
    <property type="molecule type" value="Genomic_DNA"/>
</dbReference>
<evidence type="ECO:0000256" key="1">
    <source>
        <dbReference type="SAM" id="MobiDB-lite"/>
    </source>
</evidence>
<gene>
    <name evidence="3" type="ORF">SSS_2107</name>
</gene>
<evidence type="ECO:0000259" key="2">
    <source>
        <dbReference type="Pfam" id="PF25779"/>
    </source>
</evidence>
<feature type="region of interest" description="Disordered" evidence="1">
    <location>
        <begin position="189"/>
        <end position="208"/>
    </location>
</feature>
<feature type="compositionally biased region" description="Basic and acidic residues" evidence="1">
    <location>
        <begin position="150"/>
        <end position="160"/>
    </location>
</feature>
<keyword evidence="5" id="KW-1185">Reference proteome</keyword>
<sequence>METVREFRKLLDLNLSELIENLELRDDGNLEKINRNSTRINNIIQSYLQCDAFNTKFDQDESDWDRLDSCNDAVGWKADAFSRRKLSNQIPSMILRNDSSRSPSRSQSTNATDSKVRVKRNFLRKGDGLKRFNLDSRTNPIKSMPNENSTKFKENDRKFTDQNGPINRLRFESLQKNSKNAKAEINLERSRNTRKNRAKELDYSEESQNNDIYDQKMYDCSDEDNIINEENQSVSKKLHPNRSDDEECDVDEEDDEIVLETTRQIKILEDRINNLLSLKLMINQFTDFGQRNDRSLRKQHRDINDNEHHQCGDLVDENCDILKVLQNIATEIGQNSLIESNQINQTKTLRTEKENNENRPIETETINLLENGTILTVWPDGTEKYQHPNRLIEIRTDTYLKKQYPDGMIKTKYLNGFEEIIYNDGRVKFIDPNGEVVYDQKES</sequence>
<evidence type="ECO:0000313" key="5">
    <source>
        <dbReference type="Proteomes" id="UP000070412"/>
    </source>
</evidence>
<dbReference type="InterPro" id="IPR047002">
    <property type="entry name" value="Tcp10_C_sf"/>
</dbReference>
<reference evidence="3" key="2">
    <citation type="submission" date="2020-01" db="EMBL/GenBank/DDBJ databases">
        <authorList>
            <person name="Korhonen P.K.K."/>
            <person name="Guangxu M.G."/>
            <person name="Wang T.W."/>
            <person name="Stroehlein A.J.S."/>
            <person name="Young N.D."/>
            <person name="Ang C.-S.A."/>
            <person name="Fernando D.W.F."/>
            <person name="Lu H.L."/>
            <person name="Taylor S.T."/>
            <person name="Ehtesham M.E.M."/>
            <person name="Najaraj S.H.N."/>
            <person name="Harsha G.H.G."/>
            <person name="Madugundu A.M."/>
            <person name="Renuse S.R."/>
            <person name="Holt D.H."/>
            <person name="Pandey A.P."/>
            <person name="Papenfuss A.P."/>
            <person name="Gasser R.B.G."/>
            <person name="Fischer K.F."/>
        </authorList>
    </citation>
    <scope>NUCLEOTIDE SEQUENCE</scope>
    <source>
        <strain evidence="3">SSS_KF_BRIS2020</strain>
    </source>
</reference>
<evidence type="ECO:0000313" key="3">
    <source>
        <dbReference type="EMBL" id="KAF7492305.1"/>
    </source>
</evidence>
<dbReference type="EnsemblMetazoa" id="SSS_2107s_mrna">
    <property type="protein sequence ID" value="KAF7492305.1"/>
    <property type="gene ID" value="SSS_2107"/>
</dbReference>
<feature type="compositionally biased region" description="Polar residues" evidence="1">
    <location>
        <begin position="135"/>
        <end position="149"/>
    </location>
</feature>
<feature type="domain" description="CENPJ tubulin-binding region" evidence="2">
    <location>
        <begin position="95"/>
        <end position="133"/>
    </location>
</feature>
<name>A0A834R9G8_SARSC</name>
<feature type="region of interest" description="Disordered" evidence="1">
    <location>
        <begin position="92"/>
        <end position="117"/>
    </location>
</feature>
<feature type="region of interest" description="Disordered" evidence="1">
    <location>
        <begin position="133"/>
        <end position="165"/>
    </location>
</feature>
<dbReference type="Gene3D" id="2.60.450.20">
    <property type="match status" value="1"/>
</dbReference>
<reference evidence="5" key="1">
    <citation type="journal article" date="2020" name="PLoS Negl. Trop. Dis.">
        <title>High-quality nuclear genome for Sarcoptes scabiei-A critical resource for a neglected parasite.</title>
        <authorList>
            <person name="Korhonen P.K."/>
            <person name="Gasser R.B."/>
            <person name="Ma G."/>
            <person name="Wang T."/>
            <person name="Stroehlein A.J."/>
            <person name="Young N.D."/>
            <person name="Ang C.S."/>
            <person name="Fernando D.D."/>
            <person name="Lu H.C."/>
            <person name="Taylor S."/>
            <person name="Reynolds S.L."/>
            <person name="Mofiz E."/>
            <person name="Najaraj S.H."/>
            <person name="Gowda H."/>
            <person name="Madugundu A."/>
            <person name="Renuse S."/>
            <person name="Holt D."/>
            <person name="Pandey A."/>
            <person name="Papenfuss A.T."/>
            <person name="Fischer K."/>
        </authorList>
    </citation>
    <scope>NUCLEOTIDE SEQUENCE [LARGE SCALE GENOMIC DNA]</scope>
</reference>
<proteinExistence type="predicted"/>
<dbReference type="Pfam" id="PF25779">
    <property type="entry name" value="Tubulin-bind_CPAP"/>
    <property type="match status" value="1"/>
</dbReference>
<dbReference type="AlphaFoldDB" id="A0A834R9G8"/>
<dbReference type="InterPro" id="IPR058029">
    <property type="entry name" value="Tubulin-bd_CENPJ"/>
</dbReference>
<dbReference type="OrthoDB" id="10252174at2759"/>
<protein>
    <recommendedName>
        <fullName evidence="2">CENPJ tubulin-binding region domain-containing protein</fullName>
    </recommendedName>
</protein>